<evidence type="ECO:0000313" key="1">
    <source>
        <dbReference type="EnsemblPlants" id="AVESA.00010b.r2.4AG0600470.1.CDS"/>
    </source>
</evidence>
<reference evidence="1" key="2">
    <citation type="submission" date="2025-09" db="UniProtKB">
        <authorList>
            <consortium name="EnsemblPlants"/>
        </authorList>
    </citation>
    <scope>IDENTIFICATION</scope>
</reference>
<name>A0ACD5WC24_AVESA</name>
<evidence type="ECO:0000313" key="2">
    <source>
        <dbReference type="Proteomes" id="UP001732700"/>
    </source>
</evidence>
<sequence>MGAVQSYLDNAYMESFLASGSTESAFLRAVIDDDVPRLKDMVRTMDEEDRAKLADKEILDGCGLLEMASSLAQMKVCKYLVEELGFDVNLGGFRGGPTPLAGAAVSGEFIVARYLLNHGADPNKIDGTGFAALHAAAKNGNEAVVRLLLSRGARVDIAGVHGTPLHTAASYGNIGALKILLDHHADPNRVSEVTGTPISTALDSTKHGLSESVSLDCIKLLVKAGADVNSAHPDTPLVVATMNGLADSIKYLLEAGANPGIPDKQYGRLPIQIAASFGKRSLVEILFPFTSPIGAVANWSVQGIIAHEKSRCSIPKEPRNKTMDKIAELKSQGEKAVKRKDYLGASKLYSEALELDNCDATLYSNRSLCYVQIGKAQKALLDADVCIARRPNWVKGYYRKGAALMSLREHKKAVNVFLEGLKLDPANAEIEKVFWEALEAMKKDHAAEGSLKSTD</sequence>
<reference evidence="1" key="1">
    <citation type="submission" date="2021-05" db="EMBL/GenBank/DDBJ databases">
        <authorList>
            <person name="Scholz U."/>
            <person name="Mascher M."/>
            <person name="Fiebig A."/>
        </authorList>
    </citation>
    <scope>NUCLEOTIDE SEQUENCE [LARGE SCALE GENOMIC DNA]</scope>
</reference>
<accession>A0ACD5WC24</accession>
<dbReference type="Proteomes" id="UP001732700">
    <property type="component" value="Chromosome 4A"/>
</dbReference>
<dbReference type="EnsemblPlants" id="AVESA.00010b.r2.4AG0600470.1">
    <property type="protein sequence ID" value="AVESA.00010b.r2.4AG0600470.1.CDS"/>
    <property type="gene ID" value="AVESA.00010b.r2.4AG0600470"/>
</dbReference>
<proteinExistence type="predicted"/>
<organism evidence="1 2">
    <name type="scientific">Avena sativa</name>
    <name type="common">Oat</name>
    <dbReference type="NCBI Taxonomy" id="4498"/>
    <lineage>
        <taxon>Eukaryota</taxon>
        <taxon>Viridiplantae</taxon>
        <taxon>Streptophyta</taxon>
        <taxon>Embryophyta</taxon>
        <taxon>Tracheophyta</taxon>
        <taxon>Spermatophyta</taxon>
        <taxon>Magnoliopsida</taxon>
        <taxon>Liliopsida</taxon>
        <taxon>Poales</taxon>
        <taxon>Poaceae</taxon>
        <taxon>BOP clade</taxon>
        <taxon>Pooideae</taxon>
        <taxon>Poodae</taxon>
        <taxon>Poeae</taxon>
        <taxon>Poeae Chloroplast Group 1 (Aveneae type)</taxon>
        <taxon>Aveninae</taxon>
        <taxon>Avena</taxon>
    </lineage>
</organism>
<protein>
    <submittedName>
        <fullName evidence="1">Uncharacterized protein</fullName>
    </submittedName>
</protein>
<keyword evidence="2" id="KW-1185">Reference proteome</keyword>